<reference evidence="3 4" key="1">
    <citation type="submission" date="2016-10" db="EMBL/GenBank/DDBJ databases">
        <authorList>
            <person name="de Groot N.N."/>
        </authorList>
    </citation>
    <scope>NUCLEOTIDE SEQUENCE [LARGE SCALE GENOMIC DNA]</scope>
    <source>
        <strain evidence="3 4">RK1</strain>
    </source>
</reference>
<evidence type="ECO:0000313" key="4">
    <source>
        <dbReference type="Proteomes" id="UP000198670"/>
    </source>
</evidence>
<organism evidence="3 4">
    <name type="scientific">Parapedobacter indicus</name>
    <dbReference type="NCBI Taxonomy" id="1477437"/>
    <lineage>
        <taxon>Bacteria</taxon>
        <taxon>Pseudomonadati</taxon>
        <taxon>Bacteroidota</taxon>
        <taxon>Sphingobacteriia</taxon>
        <taxon>Sphingobacteriales</taxon>
        <taxon>Sphingobacteriaceae</taxon>
        <taxon>Parapedobacter</taxon>
    </lineage>
</organism>
<dbReference type="InterPro" id="IPR013538">
    <property type="entry name" value="ASHA1/2-like_C"/>
</dbReference>
<name>A0A1I3IZ10_9SPHI</name>
<dbReference type="Gene3D" id="3.30.530.20">
    <property type="match status" value="1"/>
</dbReference>
<evidence type="ECO:0000313" key="3">
    <source>
        <dbReference type="EMBL" id="SFI53038.1"/>
    </source>
</evidence>
<dbReference type="AlphaFoldDB" id="A0A1I3IZ10"/>
<protein>
    <submittedName>
        <fullName evidence="3">Uncharacterized conserved protein YndB, AHSA1/START domain</fullName>
    </submittedName>
</protein>
<dbReference type="EMBL" id="FOQO01000004">
    <property type="protein sequence ID" value="SFI53038.1"/>
    <property type="molecule type" value="Genomic_DNA"/>
</dbReference>
<evidence type="ECO:0000256" key="1">
    <source>
        <dbReference type="ARBA" id="ARBA00006817"/>
    </source>
</evidence>
<accession>A0A1I3IZ10</accession>
<dbReference type="SUPFAM" id="SSF55961">
    <property type="entry name" value="Bet v1-like"/>
    <property type="match status" value="1"/>
</dbReference>
<keyword evidence="4" id="KW-1185">Reference proteome</keyword>
<evidence type="ECO:0000259" key="2">
    <source>
        <dbReference type="Pfam" id="PF08327"/>
    </source>
</evidence>
<dbReference type="CDD" id="cd07814">
    <property type="entry name" value="SRPBCC_CalC_Aha1-like"/>
    <property type="match status" value="1"/>
</dbReference>
<sequence>MNNNLLFDFSVDKENKAIHIKREFDASLGMVWQAWTTAELLDQWCAPNPYRTETKTMDFHEGGFWHYAIVSPEGGKHWSRYDYKKIEPQKSIIELRAFSDENGSVSPDFACTECTLIFSEADGKTLVTITEKYRSPEMFGKMATDSHKKGFSSHLRNLDKFLLTLKNK</sequence>
<dbReference type="Pfam" id="PF08327">
    <property type="entry name" value="AHSA1"/>
    <property type="match status" value="1"/>
</dbReference>
<comment type="similarity">
    <text evidence="1">Belongs to the AHA1 family.</text>
</comment>
<proteinExistence type="inferred from homology"/>
<dbReference type="InterPro" id="IPR023393">
    <property type="entry name" value="START-like_dom_sf"/>
</dbReference>
<dbReference type="OrthoDB" id="9795306at2"/>
<dbReference type="Proteomes" id="UP000198670">
    <property type="component" value="Unassembled WGS sequence"/>
</dbReference>
<dbReference type="STRING" id="1477437.SAMN05444682_104260"/>
<feature type="domain" description="Activator of Hsp90 ATPase homologue 1/2-like C-terminal" evidence="2">
    <location>
        <begin position="25"/>
        <end position="162"/>
    </location>
</feature>
<dbReference type="RefSeq" id="WP_090626513.1">
    <property type="nucleotide sequence ID" value="NZ_FOQO01000004.1"/>
</dbReference>
<gene>
    <name evidence="3" type="ORF">SAMN05444682_104260</name>
</gene>